<evidence type="ECO:0008006" key="3">
    <source>
        <dbReference type="Google" id="ProtNLM"/>
    </source>
</evidence>
<dbReference type="AlphaFoldDB" id="A0A3D8PXT1"/>
<evidence type="ECO:0000313" key="1">
    <source>
        <dbReference type="EMBL" id="RDW20582.1"/>
    </source>
</evidence>
<reference evidence="2" key="1">
    <citation type="submission" date="2017-11" db="EMBL/GenBank/DDBJ databases">
        <authorList>
            <person name="Zhu W."/>
        </authorList>
    </citation>
    <scope>NUCLEOTIDE SEQUENCE [LARGE SCALE GENOMIC DNA]</scope>
    <source>
        <strain evidence="2">CAU 1051</strain>
    </source>
</reference>
<dbReference type="OrthoDB" id="7019976at2"/>
<accession>A0A3D8PXT1</accession>
<proteinExistence type="predicted"/>
<sequence length="657" mass="76349">MPEKVKEYHFGESGDIHPFETLSRDFFNTNNWYYPEGDIKLTEKNGKIHILSINEKAKYLTLFEKNTNFSVINKEEKKIQLGNENTIKISGTKSETIDLIIYLLEYDGDFKQVNKKRIHLNRLTSLIPSPDTIYCRIAIRISGQGEFEISNVFTSETNPKAIKIRKREAKKTLNQIEVVAIVNDEYLQNIADIVTIISLDDWDEAASRAAIPDLLLVDSTFKYGSSSMESGEIKSDTTSQKLKQVILWCKKNNIPTVFWDIDASIDVEIIREIFPLFDFIFTVDCELIPVYRQLVEHENIYQLPYAVNPKVYNPMRLNKKKVNQFFNVTLAIPKRKIAFTSIDKRIEKLSNLGVEIMRSEVSEEEIIQLDYPKNCTILINKENKSKSQSILSKSIIEVLASGIPIINRSSPIINSTFPGVVQQAWNENDIIGSINKLSTCPREYREISSKSTREIFRNHTYQNRLQYLLDYASIPFEIPPLDITLIFIAHSKEVFNKMIEKIENQSYQQIRIIALISVFDGYEEIFNQYNHDSVYVYLEKYVYENYRISDLVKTKYVSVLNTENQYDEYYVEDNVYAFHYSSAACVGQKDSNNSKGDYRFSETEFEYVDAIDSDTGFFEVKAIHEGSFYDLIHNQTEFIETFIIQKGQKIFSNRRQL</sequence>
<evidence type="ECO:0000313" key="2">
    <source>
        <dbReference type="Proteomes" id="UP000256520"/>
    </source>
</evidence>
<keyword evidence="2" id="KW-1185">Reference proteome</keyword>
<comment type="caution">
    <text evidence="1">The sequence shown here is derived from an EMBL/GenBank/DDBJ whole genome shotgun (WGS) entry which is preliminary data.</text>
</comment>
<protein>
    <recommendedName>
        <fullName evidence="3">DUF3880 domain-containing protein</fullName>
    </recommendedName>
</protein>
<gene>
    <name evidence="1" type="ORF">CWR45_04925</name>
</gene>
<dbReference type="EMBL" id="PIOD01000005">
    <property type="protein sequence ID" value="RDW20582.1"/>
    <property type="molecule type" value="Genomic_DNA"/>
</dbReference>
<name>A0A3D8PXT1_9BACI</name>
<dbReference type="Proteomes" id="UP000256520">
    <property type="component" value="Unassembled WGS sequence"/>
</dbReference>
<organism evidence="1 2">
    <name type="scientific">Oceanobacillus chungangensis</name>
    <dbReference type="NCBI Taxonomy" id="1229152"/>
    <lineage>
        <taxon>Bacteria</taxon>
        <taxon>Bacillati</taxon>
        <taxon>Bacillota</taxon>
        <taxon>Bacilli</taxon>
        <taxon>Bacillales</taxon>
        <taxon>Bacillaceae</taxon>
        <taxon>Oceanobacillus</taxon>
    </lineage>
</organism>
<dbReference type="RefSeq" id="WP_115748695.1">
    <property type="nucleotide sequence ID" value="NZ_PIOD01000005.1"/>
</dbReference>